<dbReference type="AlphaFoldDB" id="U3TFV7"/>
<dbReference type="GO" id="GO:0005524">
    <property type="term" value="F:ATP binding"/>
    <property type="evidence" value="ECO:0007669"/>
    <property type="project" value="InterPro"/>
</dbReference>
<dbReference type="GO" id="GO:0003848">
    <property type="term" value="F:2-amino-4-hydroxy-6-hydroxymethyldihydropteridine diphosphokinase activity"/>
    <property type="evidence" value="ECO:0007669"/>
    <property type="project" value="InterPro"/>
</dbReference>
<dbReference type="EMBL" id="AP012489">
    <property type="protein sequence ID" value="BAN90925.1"/>
    <property type="molecule type" value="Genomic_DNA"/>
</dbReference>
<evidence type="ECO:0000313" key="2">
    <source>
        <dbReference type="Proteomes" id="UP000016887"/>
    </source>
</evidence>
<reference evidence="1 2" key="1">
    <citation type="journal article" date="2013" name="Appl. Environ. Microbiol.">
        <title>Variation of the Virus-Related Elements within Syntenic Genomes of the Hyperthermophilic Archaeon Aeropyrum.</title>
        <authorList>
            <person name="Daifuku T."/>
            <person name="Yoshida T."/>
            <person name="Kitamura T."/>
            <person name="Kawaichi S."/>
            <person name="Inoue T."/>
            <person name="Nomura K."/>
            <person name="Yoshida Y."/>
            <person name="Kuno S."/>
            <person name="Sako Y."/>
        </authorList>
    </citation>
    <scope>NUCLEOTIDE SEQUENCE [LARGE SCALE GENOMIC DNA]</scope>
    <source>
        <strain evidence="1 2">SY1</strain>
    </source>
</reference>
<dbReference type="RefSeq" id="WP_022542193.1">
    <property type="nucleotide sequence ID" value="NC_022521.1"/>
</dbReference>
<dbReference type="KEGG" id="acj:ACAM_1456"/>
<keyword evidence="2" id="KW-1185">Reference proteome</keyword>
<accession>U3TFV7</accession>
<dbReference type="InterPro" id="IPR027510">
    <property type="entry name" value="HMPDK_MptE"/>
</dbReference>
<dbReference type="STRING" id="1198449.ACAM_1456"/>
<dbReference type="eggNOG" id="arCOG04303">
    <property type="taxonomic scope" value="Archaea"/>
</dbReference>
<evidence type="ECO:0000313" key="1">
    <source>
        <dbReference type="EMBL" id="BAN90925.1"/>
    </source>
</evidence>
<proteinExistence type="predicted"/>
<dbReference type="Proteomes" id="UP000016887">
    <property type="component" value="Chromosome"/>
</dbReference>
<name>U3TFV7_9CREN</name>
<dbReference type="OrthoDB" id="34207at2157"/>
<organism evidence="1 2">
    <name type="scientific">Aeropyrum camini SY1 = JCM 12091</name>
    <dbReference type="NCBI Taxonomy" id="1198449"/>
    <lineage>
        <taxon>Archaea</taxon>
        <taxon>Thermoproteota</taxon>
        <taxon>Thermoprotei</taxon>
        <taxon>Desulfurococcales</taxon>
        <taxon>Desulfurococcaceae</taxon>
        <taxon>Aeropyrum</taxon>
    </lineage>
</organism>
<dbReference type="PANTHER" id="PTHR39648:SF1">
    <property type="entry name" value="6-HYDROXYMETHYL-7,8-DIHYDROPTERIN PYROPHOSPHOKINASE"/>
    <property type="match status" value="1"/>
</dbReference>
<sequence length="244" mass="26721">MPCRIFYMLLERLEPLEKIYTAAVEPVMGHPRHRETAAQLRADADPLETCEALAWLYELARGRQVCIIGPRAGGRAGEGCEVLAGPEAAAQWAAGQAVKLHFTTGDGDLNPLLATSIHAYTQAYILHLHGDNWWVTRPWRAPGFMIVYSSQVSPSTPQPVIAPLGYTDGDRAVVLAMALEAESVVLRGFWGQPHAGHKTWGGQPGAKAVKLMLAARIVEQAAGYMGYRVRRRTVSGEPEWLEKA</sequence>
<protein>
    <submittedName>
        <fullName evidence="1">Uncharacterized protein</fullName>
    </submittedName>
</protein>
<dbReference type="PANTHER" id="PTHR39648">
    <property type="entry name" value="6-HYDROXYMETHYL-7,8-DIHYDROPTERIN PYROPHOSPHOKINASE"/>
    <property type="match status" value="1"/>
</dbReference>
<gene>
    <name evidence="1" type="ORF">ACAM_1456</name>
</gene>
<dbReference type="GeneID" id="17110677"/>